<sequence length="200" mass="21849">MQAFASEIPLMYDYRTGTARLPPKRVSFIVTTAAQTGMVRASIRSYRSRGGGFVNNHAVSDLIGCSLQRWYRSVAEWSGPSGGTAEGCIECRASDFAAFDRLGQWPHELVHCLVDTLEQATRHLAISLHEDQHGSIQGNHTRAPCSHCVDDARSTVAAAAADHTRDLIDVVTECVLPRLAVYVELNADLVISAVTHGDWD</sequence>
<gene>
    <name evidence="1" type="ORF">FB472_2022</name>
</gene>
<name>A0A8H2K724_9MICO</name>
<evidence type="ECO:0000313" key="1">
    <source>
        <dbReference type="EMBL" id="TQO20390.1"/>
    </source>
</evidence>
<organism evidence="1 2">
    <name type="scientific">Rhodoglobus vestalii</name>
    <dbReference type="NCBI Taxonomy" id="193384"/>
    <lineage>
        <taxon>Bacteria</taxon>
        <taxon>Bacillati</taxon>
        <taxon>Actinomycetota</taxon>
        <taxon>Actinomycetes</taxon>
        <taxon>Micrococcales</taxon>
        <taxon>Microbacteriaceae</taxon>
        <taxon>Rhodoglobus</taxon>
    </lineage>
</organism>
<dbReference type="AlphaFoldDB" id="A0A8H2K724"/>
<accession>A0A8H2K724</accession>
<protein>
    <submittedName>
        <fullName evidence="1">Uncharacterized protein</fullName>
    </submittedName>
</protein>
<dbReference type="EMBL" id="VFRA01000001">
    <property type="protein sequence ID" value="TQO20390.1"/>
    <property type="molecule type" value="Genomic_DNA"/>
</dbReference>
<keyword evidence="2" id="KW-1185">Reference proteome</keyword>
<comment type="caution">
    <text evidence="1">The sequence shown here is derived from an EMBL/GenBank/DDBJ whole genome shotgun (WGS) entry which is preliminary data.</text>
</comment>
<proteinExistence type="predicted"/>
<evidence type="ECO:0000313" key="2">
    <source>
        <dbReference type="Proteomes" id="UP000316560"/>
    </source>
</evidence>
<dbReference type="Proteomes" id="UP000316560">
    <property type="component" value="Unassembled WGS sequence"/>
</dbReference>
<reference evidence="1 2" key="1">
    <citation type="submission" date="2019-06" db="EMBL/GenBank/DDBJ databases">
        <title>Sequencing the genomes of 1000 actinobacteria strains.</title>
        <authorList>
            <person name="Klenk H.-P."/>
        </authorList>
    </citation>
    <scope>NUCLEOTIDE SEQUENCE [LARGE SCALE GENOMIC DNA]</scope>
    <source>
        <strain evidence="1 2">DSM 21947</strain>
    </source>
</reference>